<evidence type="ECO:0000256" key="1">
    <source>
        <dbReference type="PROSITE-ProRule" id="PRU00024"/>
    </source>
</evidence>
<dbReference type="OrthoDB" id="6121460at2759"/>
<comment type="caution">
    <text evidence="3">The sequence shown here is derived from an EMBL/GenBank/DDBJ whole genome shotgun (WGS) entry which is preliminary data.</text>
</comment>
<organism evidence="3 4">
    <name type="scientific">Mytilus edulis</name>
    <name type="common">Blue mussel</name>
    <dbReference type="NCBI Taxonomy" id="6550"/>
    <lineage>
        <taxon>Eukaryota</taxon>
        <taxon>Metazoa</taxon>
        <taxon>Spiralia</taxon>
        <taxon>Lophotrochozoa</taxon>
        <taxon>Mollusca</taxon>
        <taxon>Bivalvia</taxon>
        <taxon>Autobranchia</taxon>
        <taxon>Pteriomorphia</taxon>
        <taxon>Mytilida</taxon>
        <taxon>Mytiloidea</taxon>
        <taxon>Mytilidae</taxon>
        <taxon>Mytilinae</taxon>
        <taxon>Mytilus</taxon>
    </lineage>
</organism>
<proteinExistence type="predicted"/>
<dbReference type="InterPro" id="IPR047153">
    <property type="entry name" value="TRIM45/56/19-like"/>
</dbReference>
<reference evidence="3" key="1">
    <citation type="submission" date="2021-03" db="EMBL/GenBank/DDBJ databases">
        <authorList>
            <person name="Bekaert M."/>
        </authorList>
    </citation>
    <scope>NUCLEOTIDE SEQUENCE</scope>
</reference>
<dbReference type="InterPro" id="IPR000315">
    <property type="entry name" value="Znf_B-box"/>
</dbReference>
<dbReference type="PROSITE" id="PS50119">
    <property type="entry name" value="ZF_BBOX"/>
    <property type="match status" value="1"/>
</dbReference>
<accession>A0A8S3U7R4</accession>
<evidence type="ECO:0000313" key="4">
    <source>
        <dbReference type="Proteomes" id="UP000683360"/>
    </source>
</evidence>
<keyword evidence="1" id="KW-0479">Metal-binding</keyword>
<sequence>MATASKSCGVCELRHITKPSIVWCTECDEGLCTECNEHHSLSKSSRSHCVIPFTEYQKLPADILKFTQYCTKHDKKYQIYCQKHEFPCCSKCIVESHNECRDFVELDDVIHNVKTSNAMCELEETLVEVAENLQKIRQNQQDNLTKFKESRKGIETEIKKTRIKINDHLDKLQEDLMKKLYAEEEKENSKICQLLSSLERRKQK</sequence>
<keyword evidence="4" id="KW-1185">Reference proteome</keyword>
<dbReference type="SUPFAM" id="SSF57845">
    <property type="entry name" value="B-box zinc-binding domain"/>
    <property type="match status" value="1"/>
</dbReference>
<keyword evidence="1" id="KW-0862">Zinc</keyword>
<dbReference type="PANTHER" id="PTHR25462">
    <property type="entry name" value="BONUS, ISOFORM C-RELATED"/>
    <property type="match status" value="1"/>
</dbReference>
<dbReference type="Proteomes" id="UP000683360">
    <property type="component" value="Unassembled WGS sequence"/>
</dbReference>
<evidence type="ECO:0000313" key="3">
    <source>
        <dbReference type="EMBL" id="CAG2241893.1"/>
    </source>
</evidence>
<keyword evidence="1" id="KW-0863">Zinc-finger</keyword>
<dbReference type="PANTHER" id="PTHR25462:SF296">
    <property type="entry name" value="MEIOTIC P26, ISOFORM F"/>
    <property type="match status" value="1"/>
</dbReference>
<dbReference type="EMBL" id="CAJPWZ010002602">
    <property type="protein sequence ID" value="CAG2241893.1"/>
    <property type="molecule type" value="Genomic_DNA"/>
</dbReference>
<protein>
    <recommendedName>
        <fullName evidence="2">B box-type domain-containing protein</fullName>
    </recommendedName>
</protein>
<dbReference type="AlphaFoldDB" id="A0A8S3U7R4"/>
<name>A0A8S3U7R4_MYTED</name>
<dbReference type="CDD" id="cd19757">
    <property type="entry name" value="Bbox1"/>
    <property type="match status" value="1"/>
</dbReference>
<dbReference type="Gene3D" id="3.30.160.60">
    <property type="entry name" value="Classic Zinc Finger"/>
    <property type="match status" value="1"/>
</dbReference>
<dbReference type="GO" id="GO:0008270">
    <property type="term" value="F:zinc ion binding"/>
    <property type="evidence" value="ECO:0007669"/>
    <property type="project" value="UniProtKB-KW"/>
</dbReference>
<feature type="domain" description="B box-type" evidence="2">
    <location>
        <begin position="6"/>
        <end position="53"/>
    </location>
</feature>
<evidence type="ECO:0000259" key="2">
    <source>
        <dbReference type="PROSITE" id="PS50119"/>
    </source>
</evidence>
<gene>
    <name evidence="3" type="ORF">MEDL_54087</name>
</gene>